<evidence type="ECO:0000313" key="3">
    <source>
        <dbReference type="EMBL" id="SQB46180.1"/>
    </source>
</evidence>
<keyword evidence="1" id="KW-0812">Transmembrane</keyword>
<dbReference type="EMBL" id="UAWB01000012">
    <property type="protein sequence ID" value="SQB46180.1"/>
    <property type="molecule type" value="Genomic_DNA"/>
</dbReference>
<keyword evidence="1" id="KW-1133">Transmembrane helix</keyword>
<dbReference type="STRING" id="445960.SAMN05421542_3826"/>
<feature type="transmembrane region" description="Helical" evidence="1">
    <location>
        <begin position="44"/>
        <end position="61"/>
    </location>
</feature>
<sequence length="110" mass="13430">MKNIFKEPAAPFALFNYSDFLILIIINFILYLFIKKRIIKWTKINKIIFGFFLFIIIPILSCEIELNNVHHKFEIVDGFNVLYILFKIPFWWMIEIFMIYLINLKTKKFK</sequence>
<dbReference type="RefSeq" id="WP_089738286.1">
    <property type="nucleotide sequence ID" value="NZ_FNEG01000006.1"/>
</dbReference>
<gene>
    <name evidence="3" type="ORF">NCTC13492_03243</name>
    <name evidence="2" type="ORF">SAMN05421542_3826</name>
</gene>
<dbReference type="EMBL" id="FNEG01000006">
    <property type="protein sequence ID" value="SDJ56616.1"/>
    <property type="molecule type" value="Genomic_DNA"/>
</dbReference>
<evidence type="ECO:0000256" key="1">
    <source>
        <dbReference type="SAM" id="Phobius"/>
    </source>
</evidence>
<evidence type="ECO:0000313" key="4">
    <source>
        <dbReference type="Proteomes" id="UP000199426"/>
    </source>
</evidence>
<feature type="transmembrane region" description="Helical" evidence="1">
    <location>
        <begin position="81"/>
        <end position="102"/>
    </location>
</feature>
<dbReference type="AlphaFoldDB" id="A0A2X2Z6U8"/>
<reference evidence="3 5" key="2">
    <citation type="submission" date="2018-06" db="EMBL/GenBank/DDBJ databases">
        <authorList>
            <consortium name="Pathogen Informatics"/>
            <person name="Doyle S."/>
        </authorList>
    </citation>
    <scope>NUCLEOTIDE SEQUENCE [LARGE SCALE GENOMIC DNA]</scope>
    <source>
        <strain evidence="3 5">NCTC13492</strain>
    </source>
</reference>
<name>A0A2X2Z6U8_CHRJE</name>
<evidence type="ECO:0000313" key="5">
    <source>
        <dbReference type="Proteomes" id="UP000251670"/>
    </source>
</evidence>
<proteinExistence type="predicted"/>
<accession>A0A2X2Z6U8</accession>
<protein>
    <submittedName>
        <fullName evidence="3">Uncharacterized protein</fullName>
    </submittedName>
</protein>
<dbReference type="Proteomes" id="UP000199426">
    <property type="component" value="Unassembled WGS sequence"/>
</dbReference>
<evidence type="ECO:0000313" key="2">
    <source>
        <dbReference type="EMBL" id="SDJ56616.1"/>
    </source>
</evidence>
<organism evidence="3 5">
    <name type="scientific">Chryseobacterium jejuense</name>
    <dbReference type="NCBI Taxonomy" id="445960"/>
    <lineage>
        <taxon>Bacteria</taxon>
        <taxon>Pseudomonadati</taxon>
        <taxon>Bacteroidota</taxon>
        <taxon>Flavobacteriia</taxon>
        <taxon>Flavobacteriales</taxon>
        <taxon>Weeksellaceae</taxon>
        <taxon>Chryseobacterium group</taxon>
        <taxon>Chryseobacterium</taxon>
    </lineage>
</organism>
<dbReference type="OrthoDB" id="1275068at2"/>
<feature type="transmembrane region" description="Helical" evidence="1">
    <location>
        <begin position="12"/>
        <end position="32"/>
    </location>
</feature>
<dbReference type="Proteomes" id="UP000251670">
    <property type="component" value="Unassembled WGS sequence"/>
</dbReference>
<keyword evidence="1" id="KW-0472">Membrane</keyword>
<keyword evidence="4" id="KW-1185">Reference proteome</keyword>
<reference evidence="2 4" key="1">
    <citation type="submission" date="2016-10" db="EMBL/GenBank/DDBJ databases">
        <authorList>
            <person name="Varghese N."/>
            <person name="Submissions S."/>
        </authorList>
    </citation>
    <scope>NUCLEOTIDE SEQUENCE [LARGE SCALE GENOMIC DNA]</scope>
    <source>
        <strain evidence="2 4">DSM 19299</strain>
    </source>
</reference>